<accession>A0A1V1PD95</accession>
<dbReference type="EMBL" id="ATBP01000109">
    <property type="protein sequence ID" value="ETR72831.1"/>
    <property type="molecule type" value="Genomic_DNA"/>
</dbReference>
<proteinExistence type="predicted"/>
<sequence length="83" mass="9747">MKICQEYYQTRVQKAPELYQGMDSLMNAFVGFVQRHANPAKRLKKKQLEFITRQKSFKHSLILNSKIIWQNFVPKSGVMKGTI</sequence>
<reference evidence="2" key="1">
    <citation type="submission" date="2012-11" db="EMBL/GenBank/DDBJ databases">
        <authorList>
            <person name="Lucero-Rivera Y.E."/>
            <person name="Tovar-Ramirez D."/>
        </authorList>
    </citation>
    <scope>NUCLEOTIDE SEQUENCE [LARGE SCALE GENOMIC DNA]</scope>
    <source>
        <strain evidence="2">Araruama</strain>
    </source>
</reference>
<protein>
    <submittedName>
        <fullName evidence="1">Uncharacterized protein</fullName>
    </submittedName>
</protein>
<name>A0A1V1PD95_9BACT</name>
<dbReference type="Proteomes" id="UP000189670">
    <property type="component" value="Unassembled WGS sequence"/>
</dbReference>
<evidence type="ECO:0000313" key="1">
    <source>
        <dbReference type="EMBL" id="ETR72831.1"/>
    </source>
</evidence>
<gene>
    <name evidence="1" type="ORF">OMM_07311</name>
</gene>
<organism evidence="1 2">
    <name type="scientific">Candidatus Magnetoglobus multicellularis str. Araruama</name>
    <dbReference type="NCBI Taxonomy" id="890399"/>
    <lineage>
        <taxon>Bacteria</taxon>
        <taxon>Pseudomonadati</taxon>
        <taxon>Thermodesulfobacteriota</taxon>
        <taxon>Desulfobacteria</taxon>
        <taxon>Desulfobacterales</taxon>
        <taxon>Desulfobacteraceae</taxon>
        <taxon>Candidatus Magnetoglobus</taxon>
    </lineage>
</organism>
<comment type="caution">
    <text evidence="1">The sequence shown here is derived from an EMBL/GenBank/DDBJ whole genome shotgun (WGS) entry which is preliminary data.</text>
</comment>
<dbReference type="AlphaFoldDB" id="A0A1V1PD95"/>
<evidence type="ECO:0000313" key="2">
    <source>
        <dbReference type="Proteomes" id="UP000189670"/>
    </source>
</evidence>